<gene>
    <name evidence="2" type="ORF">SIRAN8032</name>
</gene>
<proteinExistence type="predicted"/>
<name>A0A061A824_9ACTN</name>
<dbReference type="SUPFAM" id="SSF51735">
    <property type="entry name" value="NAD(P)-binding Rossmann-fold domains"/>
    <property type="match status" value="1"/>
</dbReference>
<dbReference type="Pfam" id="PF22953">
    <property type="entry name" value="SpnB_Rossmann"/>
    <property type="match status" value="1"/>
</dbReference>
<reference evidence="2" key="1">
    <citation type="submission" date="2014-05" db="EMBL/GenBank/DDBJ databases">
        <authorList>
            <person name="Horn Fabian"/>
        </authorList>
    </citation>
    <scope>NUCLEOTIDE SEQUENCE</scope>
</reference>
<dbReference type="HOGENOM" id="CLU_1420751_0_0_11"/>
<dbReference type="InterPro" id="IPR036291">
    <property type="entry name" value="NAD(P)-bd_dom_sf"/>
</dbReference>
<dbReference type="GeneID" id="32469950"/>
<dbReference type="InterPro" id="IPR055123">
    <property type="entry name" value="SpnB-like_Rossmann"/>
</dbReference>
<evidence type="ECO:0000313" key="2">
    <source>
        <dbReference type="EMBL" id="CDR13566.1"/>
    </source>
</evidence>
<sequence>MTADALGSAADDLLRVVWTEIPIPRRTGLTAGRFEDLVSGGDVPVPEVVVFTARPDSSENRLDPPDPLAQTRTLTAQTLQAVQTWLTGERFTDSTLVVRTGTGVAAAGVSGLMRSVQSEHPGRFILVESDDDALTLDQLAATVGLDGPRLRVCDGRFEVPRLARANTPESSPLTIPDSRGWLLEQSRRVGP</sequence>
<dbReference type="EMBL" id="LK022848">
    <property type="protein sequence ID" value="CDR13566.1"/>
    <property type="molecule type" value="Genomic_DNA"/>
</dbReference>
<protein>
    <submittedName>
        <fullName evidence="2">Beta-ketoacyl synthase</fullName>
    </submittedName>
</protein>
<organism evidence="2">
    <name type="scientific">Streptomyces iranensis</name>
    <dbReference type="NCBI Taxonomy" id="576784"/>
    <lineage>
        <taxon>Bacteria</taxon>
        <taxon>Bacillati</taxon>
        <taxon>Actinomycetota</taxon>
        <taxon>Actinomycetes</taxon>
        <taxon>Kitasatosporales</taxon>
        <taxon>Streptomycetaceae</taxon>
        <taxon>Streptomyces</taxon>
        <taxon>Streptomyces violaceusniger group</taxon>
    </lineage>
</organism>
<feature type="domain" description="Polyketide synthase extender module SpnB-like Rossmann fold" evidence="1">
    <location>
        <begin position="102"/>
        <end position="162"/>
    </location>
</feature>
<dbReference type="PATRIC" id="fig|576784.4.peg.8242"/>
<dbReference type="AlphaFoldDB" id="A0A061A824"/>
<accession>A0A061A824</accession>
<dbReference type="Gene3D" id="3.40.50.11460">
    <property type="match status" value="1"/>
</dbReference>
<evidence type="ECO:0000259" key="1">
    <source>
        <dbReference type="Pfam" id="PF22953"/>
    </source>
</evidence>